<evidence type="ECO:0000256" key="4">
    <source>
        <dbReference type="ARBA" id="ARBA00022729"/>
    </source>
</evidence>
<gene>
    <name evidence="8" type="ORF">Naga_100123g7</name>
</gene>
<evidence type="ECO:0000256" key="6">
    <source>
        <dbReference type="ARBA" id="ARBA00023136"/>
    </source>
</evidence>
<reference evidence="8 9" key="1">
    <citation type="journal article" date="2014" name="Mol. Plant">
        <title>Chromosome Scale Genome Assembly and Transcriptome Profiling of Nannochloropsis gaditana in Nitrogen Depletion.</title>
        <authorList>
            <person name="Corteggiani Carpinelli E."/>
            <person name="Telatin A."/>
            <person name="Vitulo N."/>
            <person name="Forcato C."/>
            <person name="D'Angelo M."/>
            <person name="Schiavon R."/>
            <person name="Vezzi A."/>
            <person name="Giacometti G.M."/>
            <person name="Morosinotto T."/>
            <person name="Valle G."/>
        </authorList>
    </citation>
    <scope>NUCLEOTIDE SEQUENCE [LARGE SCALE GENOMIC DNA]</scope>
    <source>
        <strain evidence="8 9">B-31</strain>
    </source>
</reference>
<protein>
    <recommendedName>
        <fullName evidence="7">Transmembrane 9 superfamily member</fullName>
    </recommendedName>
</protein>
<evidence type="ECO:0000256" key="3">
    <source>
        <dbReference type="ARBA" id="ARBA00022692"/>
    </source>
</evidence>
<dbReference type="Pfam" id="PF02990">
    <property type="entry name" value="EMP70"/>
    <property type="match status" value="1"/>
</dbReference>
<evidence type="ECO:0000313" key="9">
    <source>
        <dbReference type="Proteomes" id="UP000019335"/>
    </source>
</evidence>
<feature type="transmembrane region" description="Helical" evidence="7">
    <location>
        <begin position="355"/>
        <end position="382"/>
    </location>
</feature>
<dbReference type="GO" id="GO:0016020">
    <property type="term" value="C:membrane"/>
    <property type="evidence" value="ECO:0007669"/>
    <property type="project" value="UniProtKB-SubCell"/>
</dbReference>
<dbReference type="PANTHER" id="PTHR10766">
    <property type="entry name" value="TRANSMEMBRANE 9 SUPERFAMILY PROTEIN"/>
    <property type="match status" value="1"/>
</dbReference>
<keyword evidence="4" id="KW-0732">Signal</keyword>
<proteinExistence type="inferred from homology"/>
<dbReference type="GO" id="GO:0072657">
    <property type="term" value="P:protein localization to membrane"/>
    <property type="evidence" value="ECO:0007669"/>
    <property type="project" value="TreeGrafter"/>
</dbReference>
<comment type="subcellular location">
    <subcellularLocation>
        <location evidence="1">Membrane</location>
        <topology evidence="1">Multi-pass membrane protein</topology>
    </subcellularLocation>
</comment>
<organism evidence="8 9">
    <name type="scientific">Nannochloropsis gaditana</name>
    <dbReference type="NCBI Taxonomy" id="72520"/>
    <lineage>
        <taxon>Eukaryota</taxon>
        <taxon>Sar</taxon>
        <taxon>Stramenopiles</taxon>
        <taxon>Ochrophyta</taxon>
        <taxon>Eustigmatophyceae</taxon>
        <taxon>Eustigmatales</taxon>
        <taxon>Monodopsidaceae</taxon>
        <taxon>Nannochloropsis</taxon>
    </lineage>
</organism>
<evidence type="ECO:0000256" key="7">
    <source>
        <dbReference type="RuleBase" id="RU363079"/>
    </source>
</evidence>
<keyword evidence="3 7" id="KW-0812">Transmembrane</keyword>
<name>W7TVQ5_9STRA</name>
<evidence type="ECO:0000256" key="5">
    <source>
        <dbReference type="ARBA" id="ARBA00022989"/>
    </source>
</evidence>
<feature type="transmembrane region" description="Helical" evidence="7">
    <location>
        <begin position="579"/>
        <end position="603"/>
    </location>
</feature>
<keyword evidence="6 7" id="KW-0472">Membrane</keyword>
<evidence type="ECO:0000313" key="8">
    <source>
        <dbReference type="EMBL" id="EWM24686.1"/>
    </source>
</evidence>
<feature type="transmembrane region" description="Helical" evidence="7">
    <location>
        <begin position="460"/>
        <end position="484"/>
    </location>
</feature>
<keyword evidence="5 7" id="KW-1133">Transmembrane helix</keyword>
<dbReference type="OrthoDB" id="1666796at2759"/>
<evidence type="ECO:0000256" key="2">
    <source>
        <dbReference type="ARBA" id="ARBA00005227"/>
    </source>
</evidence>
<comment type="caution">
    <text evidence="8">The sequence shown here is derived from an EMBL/GenBank/DDBJ whole genome shotgun (WGS) entry which is preliminary data.</text>
</comment>
<dbReference type="AlphaFoldDB" id="W7TVQ5"/>
<feature type="transmembrane region" description="Helical" evidence="7">
    <location>
        <begin position="623"/>
        <end position="643"/>
    </location>
</feature>
<feature type="transmembrane region" description="Helical" evidence="7">
    <location>
        <begin position="388"/>
        <end position="408"/>
    </location>
</feature>
<sequence>MAVVLQKGLATAMLAVAVLPLTKGIFYLPGVAPRSYEKGESVRLFVNKLTSTKTQIPYDYYSLPFCHPSKVQGESENLGEVLVGDRIEKNTLYELNFKVQAPCQTACRVLLDKQKKDKFIKAIDQEYRAHWIVDNLPVAVKAHNDLRPDDAFFIRGFPVGGIQDKKHFLFNHIRLMIKYHEERNDVPTEGGGGIRRSLTSRIVGFLVEPYSVRHKYEGTWPTAEAEVKSMKYSTCSIAAPVTNRQDSLMTLEDNDEVIFTYDVEWIEDKATPWAHRWDLYLKGNPDDKIHWFSITNSTMIVFFLAGMVAMILVRALHRDISRYNESTAAEDAKEEYGWKLVHADVFRPPQTMPMVFAAMVGSGVHLLVMTFVTLVFALLGFLSPANRGSLVTAFVLLFVFLSSFAGYASSRIYKMFRGTDFKRNTLVTAFLFPGVVFSIFLALNAAVAARGSTLALPVGYFFLLIFLWFGISVPLVFVGSYFGYKKPAIEHPVRTNIIARGVPPQPWYMHPALVIIFSGILPFGAVSVELFFIMTALWLHQFYYIFGFLFLAVLILVATCAEMTIVMTYFQICNEDYRWWWRSFLCSGSCALYIFLYSIWYLAKELQIDEKVGMMLYFGHMTVFTFTFFLLTGAIGFYAAFWFNHRIYSSIKVD</sequence>
<dbReference type="GO" id="GO:0005737">
    <property type="term" value="C:cytoplasm"/>
    <property type="evidence" value="ECO:0007669"/>
    <property type="project" value="UniProtKB-ARBA"/>
</dbReference>
<feature type="transmembrane region" description="Helical" evidence="7">
    <location>
        <begin position="291"/>
        <end position="313"/>
    </location>
</feature>
<feature type="transmembrane region" description="Helical" evidence="7">
    <location>
        <begin position="513"/>
        <end position="538"/>
    </location>
</feature>
<dbReference type="EMBL" id="AZIL01001173">
    <property type="protein sequence ID" value="EWM24686.1"/>
    <property type="molecule type" value="Genomic_DNA"/>
</dbReference>
<dbReference type="PANTHER" id="PTHR10766:SF111">
    <property type="entry name" value="TRANSMEMBRANE 9 SUPERFAMILY MEMBER 2"/>
    <property type="match status" value="1"/>
</dbReference>
<accession>W7TVQ5</accession>
<keyword evidence="9" id="KW-1185">Reference proteome</keyword>
<feature type="transmembrane region" description="Helical" evidence="7">
    <location>
        <begin position="544"/>
        <end position="567"/>
    </location>
</feature>
<dbReference type="Proteomes" id="UP000019335">
    <property type="component" value="Chromosome 13"/>
</dbReference>
<feature type="transmembrane region" description="Helical" evidence="7">
    <location>
        <begin position="429"/>
        <end position="448"/>
    </location>
</feature>
<comment type="similarity">
    <text evidence="2 7">Belongs to the nonaspanin (TM9SF) (TC 9.A.2) family.</text>
</comment>
<evidence type="ECO:0000256" key="1">
    <source>
        <dbReference type="ARBA" id="ARBA00004141"/>
    </source>
</evidence>
<dbReference type="InterPro" id="IPR004240">
    <property type="entry name" value="EMP70"/>
</dbReference>